<dbReference type="Proteomes" id="UP000024635">
    <property type="component" value="Unassembled WGS sequence"/>
</dbReference>
<reference evidence="2" key="1">
    <citation type="journal article" date="2015" name="Nat. Genet.">
        <title>The genome and transcriptome of the zoonotic hookworm Ancylostoma ceylanicum identify infection-specific gene families.</title>
        <authorList>
            <person name="Schwarz E.M."/>
            <person name="Hu Y."/>
            <person name="Antoshechkin I."/>
            <person name="Miller M.M."/>
            <person name="Sternberg P.W."/>
            <person name="Aroian R.V."/>
        </authorList>
    </citation>
    <scope>NUCLEOTIDE SEQUENCE</scope>
    <source>
        <strain evidence="2">HY135</strain>
    </source>
</reference>
<evidence type="ECO:0000313" key="2">
    <source>
        <dbReference type="Proteomes" id="UP000024635"/>
    </source>
</evidence>
<protein>
    <submittedName>
        <fullName evidence="1">Uncharacterized protein</fullName>
    </submittedName>
</protein>
<accession>A0A016USI8</accession>
<gene>
    <name evidence="1" type="primary">Acey_s0030.g2052</name>
    <name evidence="1" type="ORF">Y032_0030g2052</name>
</gene>
<comment type="caution">
    <text evidence="1">The sequence shown here is derived from an EMBL/GenBank/DDBJ whole genome shotgun (WGS) entry which is preliminary data.</text>
</comment>
<dbReference type="OrthoDB" id="10562352at2759"/>
<proteinExistence type="predicted"/>
<sequence>MNFIGTPSTKLTEPSAASRRKLVVACCSRCSTLTQSFLDGSRTLGFLRTVTEVLDEPFVLFIDVVDNGIFLKAD</sequence>
<name>A0A016USI8_9BILA</name>
<organism evidence="1 2">
    <name type="scientific">Ancylostoma ceylanicum</name>
    <dbReference type="NCBI Taxonomy" id="53326"/>
    <lineage>
        <taxon>Eukaryota</taxon>
        <taxon>Metazoa</taxon>
        <taxon>Ecdysozoa</taxon>
        <taxon>Nematoda</taxon>
        <taxon>Chromadorea</taxon>
        <taxon>Rhabditida</taxon>
        <taxon>Rhabditina</taxon>
        <taxon>Rhabditomorpha</taxon>
        <taxon>Strongyloidea</taxon>
        <taxon>Ancylostomatidae</taxon>
        <taxon>Ancylostomatinae</taxon>
        <taxon>Ancylostoma</taxon>
    </lineage>
</organism>
<dbReference type="AlphaFoldDB" id="A0A016USI8"/>
<evidence type="ECO:0000313" key="1">
    <source>
        <dbReference type="EMBL" id="EYC17443.1"/>
    </source>
</evidence>
<dbReference type="EMBL" id="JARK01001366">
    <property type="protein sequence ID" value="EYC17443.1"/>
    <property type="molecule type" value="Genomic_DNA"/>
</dbReference>
<keyword evidence="2" id="KW-1185">Reference proteome</keyword>